<evidence type="ECO:0000313" key="4">
    <source>
        <dbReference type="Proteomes" id="UP001499967"/>
    </source>
</evidence>
<dbReference type="Gene3D" id="3.20.20.80">
    <property type="entry name" value="Glycosidases"/>
    <property type="match status" value="1"/>
</dbReference>
<keyword evidence="3" id="KW-0378">Hydrolase</keyword>
<organism evidence="3 4">
    <name type="scientific">Pseudonocardia zijingensis</name>
    <dbReference type="NCBI Taxonomy" id="153376"/>
    <lineage>
        <taxon>Bacteria</taxon>
        <taxon>Bacillati</taxon>
        <taxon>Actinomycetota</taxon>
        <taxon>Actinomycetes</taxon>
        <taxon>Pseudonocardiales</taxon>
        <taxon>Pseudonocardiaceae</taxon>
        <taxon>Pseudonocardia</taxon>
    </lineage>
</organism>
<keyword evidence="1" id="KW-1133">Transmembrane helix</keyword>
<gene>
    <name evidence="3" type="ORF">GCM10009559_57420</name>
</gene>
<dbReference type="InterPro" id="IPR025275">
    <property type="entry name" value="DUF4015"/>
</dbReference>
<keyword evidence="4" id="KW-1185">Reference proteome</keyword>
<name>A0ABN1N8D0_9PSEU</name>
<dbReference type="InterPro" id="IPR017853">
    <property type="entry name" value="GH"/>
</dbReference>
<keyword evidence="1" id="KW-0812">Transmembrane</keyword>
<protein>
    <submittedName>
        <fullName evidence="3">Glycoside hydrolase</fullName>
    </submittedName>
</protein>
<proteinExistence type="predicted"/>
<comment type="caution">
    <text evidence="3">The sequence shown here is derived from an EMBL/GenBank/DDBJ whole genome shotgun (WGS) entry which is preliminary data.</text>
</comment>
<dbReference type="SUPFAM" id="SSF51445">
    <property type="entry name" value="(Trans)glycosidases"/>
    <property type="match status" value="1"/>
</dbReference>
<reference evidence="3 4" key="1">
    <citation type="journal article" date="2019" name="Int. J. Syst. Evol. Microbiol.">
        <title>The Global Catalogue of Microorganisms (GCM) 10K type strain sequencing project: providing services to taxonomists for standard genome sequencing and annotation.</title>
        <authorList>
            <consortium name="The Broad Institute Genomics Platform"/>
            <consortium name="The Broad Institute Genome Sequencing Center for Infectious Disease"/>
            <person name="Wu L."/>
            <person name="Ma J."/>
        </authorList>
    </citation>
    <scope>NUCLEOTIDE SEQUENCE [LARGE SCALE GENOMIC DNA]</scope>
    <source>
        <strain evidence="3 4">JCM 11117</strain>
    </source>
</reference>
<dbReference type="Proteomes" id="UP001499967">
    <property type="component" value="Unassembled WGS sequence"/>
</dbReference>
<dbReference type="GO" id="GO:0016787">
    <property type="term" value="F:hydrolase activity"/>
    <property type="evidence" value="ECO:0007669"/>
    <property type="project" value="UniProtKB-KW"/>
</dbReference>
<sequence>MDGPVSTPHRFLVPGAIALIVAGMLVLVAAWLQPDVTVTGVADGGSYAPAALRDVQITALTDPGEVEVLLDGAPAPVRRDGARFVLDASALPEGEHSLVVNSPDAAMPLPGSGTGIDFTVDATAPAIVVDPVAPTALEASTEVRGRVEGAEELLVNGAPYELEDDGTFVLTEAAGAADIDLLARDEAGNTTAQMVPIPVQHPGMRAVHMTAQAWSAPSLREPVLQLAKEGAIDTIQLDIKDESGEVGYASQVPLANEIGASKGYYDARAVVDQLHAAGLRVVGRIVAFRDPLLGQAAWEDGHRDWLVQNANGTPYTSGYGSYSFTNFANPEVRAYNVALAEEAAGLGFDEILYDYVRRPDGAITGMHFEGLTTTPEQSIADFLAETRPVVRKHGALLGASVFGIAATRPTQIAQDITLIAKYADYVAPMVYPSHWGRGEYNVADPESSPFDITARSLADFQKLTEGTGSTVIPWLQAFSLRVHYGATEVRAQIDAGESIGIRSFILWDPNCRYAQADALRPASQ</sequence>
<evidence type="ECO:0000256" key="1">
    <source>
        <dbReference type="SAM" id="Phobius"/>
    </source>
</evidence>
<evidence type="ECO:0000313" key="3">
    <source>
        <dbReference type="EMBL" id="GAA0897199.1"/>
    </source>
</evidence>
<feature type="transmembrane region" description="Helical" evidence="1">
    <location>
        <begin position="12"/>
        <end position="32"/>
    </location>
</feature>
<evidence type="ECO:0000259" key="2">
    <source>
        <dbReference type="Pfam" id="PF13200"/>
    </source>
</evidence>
<keyword evidence="1" id="KW-0472">Membrane</keyword>
<dbReference type="RefSeq" id="WP_343944741.1">
    <property type="nucleotide sequence ID" value="NZ_BAAAHP010000178.1"/>
</dbReference>
<feature type="domain" description="DUF4015" evidence="2">
    <location>
        <begin position="206"/>
        <end position="513"/>
    </location>
</feature>
<dbReference type="EMBL" id="BAAAHP010000178">
    <property type="protein sequence ID" value="GAA0897199.1"/>
    <property type="molecule type" value="Genomic_DNA"/>
</dbReference>
<accession>A0ABN1N8D0</accession>
<dbReference type="Pfam" id="PF13200">
    <property type="entry name" value="DUF4015"/>
    <property type="match status" value="1"/>
</dbReference>